<dbReference type="Proteomes" id="UP000054516">
    <property type="component" value="Unassembled WGS sequence"/>
</dbReference>
<evidence type="ECO:0000313" key="2">
    <source>
        <dbReference type="Proteomes" id="UP000054516"/>
    </source>
</evidence>
<protein>
    <submittedName>
        <fullName evidence="1">Uncharacterized protein</fullName>
    </submittedName>
</protein>
<dbReference type="EMBL" id="DF977538">
    <property type="protein sequence ID" value="GAW27243.1"/>
    <property type="molecule type" value="Genomic_DNA"/>
</dbReference>
<accession>A0A1S8AB49</accession>
<keyword evidence="2" id="KW-1185">Reference proteome</keyword>
<reference evidence="1" key="1">
    <citation type="submission" date="2016-03" db="EMBL/GenBank/DDBJ databases">
        <title>Draft genome sequence of Rosellinia necatrix.</title>
        <authorList>
            <person name="Kanematsu S."/>
        </authorList>
    </citation>
    <scope>NUCLEOTIDE SEQUENCE [LARGE SCALE GENOMIC DNA]</scope>
    <source>
        <strain evidence="1">W97</strain>
    </source>
</reference>
<evidence type="ECO:0000313" key="1">
    <source>
        <dbReference type="EMBL" id="GAW27243.1"/>
    </source>
</evidence>
<name>A0A1S8AB49_ROSNE</name>
<gene>
    <name evidence="1" type="ORF">SAMD00023353_9300100</name>
</gene>
<organism evidence="1">
    <name type="scientific">Rosellinia necatrix</name>
    <name type="common">White root-rot fungus</name>
    <dbReference type="NCBI Taxonomy" id="77044"/>
    <lineage>
        <taxon>Eukaryota</taxon>
        <taxon>Fungi</taxon>
        <taxon>Dikarya</taxon>
        <taxon>Ascomycota</taxon>
        <taxon>Pezizomycotina</taxon>
        <taxon>Sordariomycetes</taxon>
        <taxon>Xylariomycetidae</taxon>
        <taxon>Xylariales</taxon>
        <taxon>Xylariaceae</taxon>
        <taxon>Rosellinia</taxon>
    </lineage>
</organism>
<sequence length="68" mass="7339">MLITLHLLNIRLRVFHPTPDDSPTAVSAPSPTHVVLQASNMTDATDRQSLHLEASGFPSKCDSGSRSI</sequence>
<proteinExistence type="predicted"/>
<dbReference type="AlphaFoldDB" id="A0A1S8AB49"/>